<comment type="caution">
    <text evidence="2">The sequence shown here is derived from an EMBL/GenBank/DDBJ whole genome shotgun (WGS) entry which is preliminary data.</text>
</comment>
<reference evidence="3" key="1">
    <citation type="journal article" date="2019" name="Int. J. Syst. Evol. Microbiol.">
        <title>The Global Catalogue of Microorganisms (GCM) 10K type strain sequencing project: providing services to taxonomists for standard genome sequencing and annotation.</title>
        <authorList>
            <consortium name="The Broad Institute Genomics Platform"/>
            <consortium name="The Broad Institute Genome Sequencing Center for Infectious Disease"/>
            <person name="Wu L."/>
            <person name="Ma J."/>
        </authorList>
    </citation>
    <scope>NUCLEOTIDE SEQUENCE [LARGE SCALE GENOMIC DNA]</scope>
    <source>
        <strain evidence="3">JCM 17919</strain>
    </source>
</reference>
<evidence type="ECO:0000313" key="3">
    <source>
        <dbReference type="Proteomes" id="UP001501725"/>
    </source>
</evidence>
<evidence type="ECO:0000313" key="2">
    <source>
        <dbReference type="EMBL" id="GAA4330312.1"/>
    </source>
</evidence>
<sequence length="212" mass="23534">MTRRDIMKKALPLMYTIPVRIESFEKRRRMIGTLHIISGFYLLVNAAGYVAARKGLGMEVALPMILMAFGALVYGWRRKKLDPTGRYNMPIRALEAVCFLFLALAQSGAASFGLYAWAVLSVLLLFSEKALFTPTALTFTDEGILVPGSPKADLLPWNILERVIVRPDFVTLMRNDNKYVQLEVLSALDATILDGANSFSAAQIQKSEKASV</sequence>
<dbReference type="RefSeq" id="WP_345255684.1">
    <property type="nucleotide sequence ID" value="NZ_BAABGY010000007.1"/>
</dbReference>
<gene>
    <name evidence="2" type="ORF">GCM10023184_21410</name>
</gene>
<organism evidence="2 3">
    <name type="scientific">Flaviaesturariibacter amylovorans</name>
    <dbReference type="NCBI Taxonomy" id="1084520"/>
    <lineage>
        <taxon>Bacteria</taxon>
        <taxon>Pseudomonadati</taxon>
        <taxon>Bacteroidota</taxon>
        <taxon>Chitinophagia</taxon>
        <taxon>Chitinophagales</taxon>
        <taxon>Chitinophagaceae</taxon>
        <taxon>Flaviaestuariibacter</taxon>
    </lineage>
</organism>
<dbReference type="Proteomes" id="UP001501725">
    <property type="component" value="Unassembled WGS sequence"/>
</dbReference>
<keyword evidence="1" id="KW-0812">Transmembrane</keyword>
<feature type="transmembrane region" description="Helical" evidence="1">
    <location>
        <begin position="30"/>
        <end position="50"/>
    </location>
</feature>
<keyword evidence="3" id="KW-1185">Reference proteome</keyword>
<keyword evidence="1" id="KW-0472">Membrane</keyword>
<keyword evidence="1" id="KW-1133">Transmembrane helix</keyword>
<protein>
    <submittedName>
        <fullName evidence="2">Uncharacterized protein</fullName>
    </submittedName>
</protein>
<feature type="transmembrane region" description="Helical" evidence="1">
    <location>
        <begin position="97"/>
        <end position="126"/>
    </location>
</feature>
<name>A0ABP8GVF9_9BACT</name>
<dbReference type="EMBL" id="BAABGY010000007">
    <property type="protein sequence ID" value="GAA4330312.1"/>
    <property type="molecule type" value="Genomic_DNA"/>
</dbReference>
<feature type="transmembrane region" description="Helical" evidence="1">
    <location>
        <begin position="56"/>
        <end position="76"/>
    </location>
</feature>
<evidence type="ECO:0000256" key="1">
    <source>
        <dbReference type="SAM" id="Phobius"/>
    </source>
</evidence>
<proteinExistence type="predicted"/>
<accession>A0ABP8GVF9</accession>